<dbReference type="Gene3D" id="3.30.70.270">
    <property type="match status" value="2"/>
</dbReference>
<dbReference type="EMBL" id="BDGU01000015">
    <property type="protein sequence ID" value="GAV99510.1"/>
    <property type="molecule type" value="Genomic_DNA"/>
</dbReference>
<proteinExistence type="predicted"/>
<evidence type="ECO:0000313" key="5">
    <source>
        <dbReference type="EMBL" id="GAV99510.1"/>
    </source>
</evidence>
<dbReference type="InterPro" id="IPR051320">
    <property type="entry name" value="Viral_Replic_Matur_Polypro"/>
</dbReference>
<feature type="compositionally biased region" description="Basic and acidic residues" evidence="2">
    <location>
        <begin position="695"/>
        <end position="707"/>
    </location>
</feature>
<reference evidence="5 6" key="2">
    <citation type="submission" date="2017-02" db="EMBL/GenBank/DDBJ databases">
        <title>A genome survey and senescence transcriptome analysis in Lentinula edodes.</title>
        <authorList>
            <person name="Sakamoto Y."/>
            <person name="Nakade K."/>
            <person name="Sato S."/>
            <person name="Yoshida Y."/>
            <person name="Miyazaki K."/>
            <person name="Natsume S."/>
            <person name="Konno N."/>
        </authorList>
    </citation>
    <scope>NUCLEOTIDE SEQUENCE [LARGE SCALE GENOMIC DNA]</scope>
    <source>
        <strain evidence="5 6">NBRC 111202</strain>
    </source>
</reference>
<dbReference type="Gene3D" id="1.10.340.70">
    <property type="match status" value="1"/>
</dbReference>
<dbReference type="CDD" id="cd09274">
    <property type="entry name" value="RNase_HI_RT_Ty3"/>
    <property type="match status" value="1"/>
</dbReference>
<evidence type="ECO:0000259" key="4">
    <source>
        <dbReference type="Pfam" id="PF17919"/>
    </source>
</evidence>
<dbReference type="InterPro" id="IPR043128">
    <property type="entry name" value="Rev_trsase/Diguanyl_cyclase"/>
</dbReference>
<feature type="region of interest" description="Disordered" evidence="2">
    <location>
        <begin position="674"/>
        <end position="720"/>
    </location>
</feature>
<protein>
    <submittedName>
        <fullName evidence="5">Protease</fullName>
    </submittedName>
</protein>
<dbReference type="InterPro" id="IPR043502">
    <property type="entry name" value="DNA/RNA_pol_sf"/>
</dbReference>
<reference evidence="5 6" key="1">
    <citation type="submission" date="2016-08" db="EMBL/GenBank/DDBJ databases">
        <authorList>
            <consortium name="Lentinula edodes genome sequencing consortium"/>
            <person name="Sakamoto Y."/>
            <person name="Nakade K."/>
            <person name="Sato S."/>
            <person name="Yoshida Y."/>
            <person name="Miyazaki K."/>
            <person name="Natsume S."/>
            <person name="Konno N."/>
        </authorList>
    </citation>
    <scope>NUCLEOTIDE SEQUENCE [LARGE SCALE GENOMIC DNA]</scope>
    <source>
        <strain evidence="5 6">NBRC 111202</strain>
    </source>
</reference>
<dbReference type="Proteomes" id="UP000188533">
    <property type="component" value="Unassembled WGS sequence"/>
</dbReference>
<feature type="domain" description="Reverse transcriptase/retrotransposon-derived protein RNase H-like" evidence="4">
    <location>
        <begin position="1233"/>
        <end position="1340"/>
    </location>
</feature>
<dbReference type="InterPro" id="IPR041577">
    <property type="entry name" value="RT_RNaseH_2"/>
</dbReference>
<feature type="region of interest" description="Disordered" evidence="2">
    <location>
        <begin position="535"/>
        <end position="589"/>
    </location>
</feature>
<dbReference type="STRING" id="5353.A0A1Q3DX53"/>
<gene>
    <name evidence="5" type="ORF">LENED_000970</name>
</gene>
<dbReference type="CDD" id="cd01647">
    <property type="entry name" value="RT_LTR"/>
    <property type="match status" value="1"/>
</dbReference>
<comment type="caution">
    <text evidence="5">The sequence shown here is derived from an EMBL/GenBank/DDBJ whole genome shotgun (WGS) entry which is preliminary data.</text>
</comment>
<dbReference type="Gene3D" id="2.40.70.10">
    <property type="entry name" value="Acid Proteases"/>
    <property type="match status" value="1"/>
</dbReference>
<sequence length="1575" mass="177059">MATQQPLTRFSGDPDDPIQPATFLQDFEVRMTELMTPRADLASRIKPYLERDSRAWEWYTEDLTATDRTGAWEPFEAKFHARFPSQKKEKKSAKSYLTSLEGERITHELIMTTSEDTNQPYHQWWADRLLRLAKGAEVEATKQSIGTVWKHLPYALKKAIDEEHDNWAEFTSAIKVVKWSVLKVEAEHEASKVVPRAVPETPRTKLTSSFATARISTPPSPSPVRMKPTFVNQAVNRKPRRIFTTLDEGKKGVLRRGIAAKTQHPDTPEGLSAWKAELLEWASSRGRRRFAPGNASDAEDLGMGSRFPAPGQVPYQLWNLIGERIANESLEEEHQDVHDNDSHISSPFSIDISLRDLEGRQAEVEAMVDDGAMVAAMDIAVYEKLRITLGGWEPTERKFRMANGSIVPGLARWKGCINVKGVETDGEFEVFDSGGSWKFLFGKPLLERFSAVHDYHRDTIVFKEKQGKWKEVFNKGLGVALAPDPTTVLEERSQQEMPSSSAQAHDVLEDREGPSGGVIVQALTPLSREVDELNHRRQEPHTNEPSQSIPQVAPRRHCQRPRVEEVPDEESGRGNSHQDLYPSTQEMDFGSEGEEWLITERELEEWFREERRLRRAEAIKLQAELEVRQKERRAASEREEAQREDEWKEWLRKRRAEPGLRKWFFWRNRLKEPQPPKRLSVDKSGGSSASPSREVPTEHASRNDHNIDPVSTDPRNRAETCTPEGITAEEVGVMAEGTEETSVERNVETVPEGPRVDSVGGCEVPPSRGVSTDSRSVIEQHTDNDAIAPIQVLQHEPFETLDPMGPDFFPDALDQSDNANLFTRNEGEQGAFQPGRVREILRKVKIGPGLSEEQRARVEQLLSAYADCFALSVGEVRPVKDAIHRLNIPEGATFPKKVRQKSLTPPQREYLHAKIDELLEAGVIERCNPEDVKCISPLTLAQKVHEGVGLTVEELMYKLNDECVAAGLPASFDLPTRPVKPPSPTERPELNRPAKWRICQNFMAVNKLTEIAPMPQGNIRSKQQSLSGHNYICLFDFASGFYACEMEQKSRPYTAFYVEGKGYFWCAKLPFGLTGAPSTFANMTALHLDDLIADGTIELFVDDGGSADDDFESMFKKLTRILERVRERDLSLSAAKSEFFMSEGIFAGGKISKEGVTVDPAKLTAIVEWKQPSDALNLASFVGLTGHFRDLIRNYARIEGPLRNLIKSVPLPQHYTKSTYRRAMESFKLDGKWTLDHTKAFLALKKALVTEPVLKAPRWDGSSFIITTDGCKEGFAAVVAQRFEVVHPNGSTTYKTHPVGFASKRTSASEQNYKPFLLEFAALKFGLDKFSDMIWGFPVEIETDCQALRDVIANDKLNAAHCRWRDGVLAHHIVDVRHIPGKLNVVADGMSRMWEGQDRVVGDGSEWTVSEDWEAVTGLVNDVFGVDVSGEALQDEGTTDWAALSKRFLNEPVFTEVVEALRVLEGSASDKVKQKAKHKAARYMVDGNRLWKVGGNEGIRNRARVECVTRREAVALAKAQHSEAGHWGRDSVKLALMDRIWSPKLDESIMEAITGCPECKNFGSTHLHALLNPIT</sequence>
<dbReference type="GO" id="GO:0006508">
    <property type="term" value="P:proteolysis"/>
    <property type="evidence" value="ECO:0007669"/>
    <property type="project" value="UniProtKB-KW"/>
</dbReference>
<keyword evidence="6" id="KW-1185">Reference proteome</keyword>
<evidence type="ECO:0000256" key="1">
    <source>
        <dbReference type="SAM" id="Coils"/>
    </source>
</evidence>
<evidence type="ECO:0000313" key="6">
    <source>
        <dbReference type="Proteomes" id="UP000188533"/>
    </source>
</evidence>
<evidence type="ECO:0000259" key="3">
    <source>
        <dbReference type="Pfam" id="PF00078"/>
    </source>
</evidence>
<dbReference type="Pfam" id="PF00078">
    <property type="entry name" value="RVT_1"/>
    <property type="match status" value="1"/>
</dbReference>
<name>A0A1Q3DX53_LENED</name>
<dbReference type="PANTHER" id="PTHR33064">
    <property type="entry name" value="POL PROTEIN"/>
    <property type="match status" value="1"/>
</dbReference>
<keyword evidence="5" id="KW-0378">Hydrolase</keyword>
<feature type="compositionally biased region" description="Polar residues" evidence="2">
    <location>
        <begin position="573"/>
        <end position="586"/>
    </location>
</feature>
<dbReference type="GO" id="GO:0008233">
    <property type="term" value="F:peptidase activity"/>
    <property type="evidence" value="ECO:0007669"/>
    <property type="project" value="UniProtKB-KW"/>
</dbReference>
<accession>A0A1Q3DX53</accession>
<organism evidence="5 6">
    <name type="scientific">Lentinula edodes</name>
    <name type="common">Shiitake mushroom</name>
    <name type="synonym">Lentinus edodes</name>
    <dbReference type="NCBI Taxonomy" id="5353"/>
    <lineage>
        <taxon>Eukaryota</taxon>
        <taxon>Fungi</taxon>
        <taxon>Dikarya</taxon>
        <taxon>Basidiomycota</taxon>
        <taxon>Agaricomycotina</taxon>
        <taxon>Agaricomycetes</taxon>
        <taxon>Agaricomycetidae</taxon>
        <taxon>Agaricales</taxon>
        <taxon>Marasmiineae</taxon>
        <taxon>Omphalotaceae</taxon>
        <taxon>Lentinula</taxon>
    </lineage>
</organism>
<dbReference type="InterPro" id="IPR000477">
    <property type="entry name" value="RT_dom"/>
</dbReference>
<keyword evidence="5" id="KW-0645">Protease</keyword>
<dbReference type="Gene3D" id="3.10.10.10">
    <property type="entry name" value="HIV Type 1 Reverse Transcriptase, subunit A, domain 1"/>
    <property type="match status" value="1"/>
</dbReference>
<feature type="coiled-coil region" evidence="1">
    <location>
        <begin position="613"/>
        <end position="640"/>
    </location>
</feature>
<dbReference type="Pfam" id="PF17919">
    <property type="entry name" value="RT_RNaseH_2"/>
    <property type="match status" value="1"/>
</dbReference>
<feature type="domain" description="Reverse transcriptase" evidence="3">
    <location>
        <begin position="994"/>
        <end position="1143"/>
    </location>
</feature>
<dbReference type="SUPFAM" id="SSF56672">
    <property type="entry name" value="DNA/RNA polymerases"/>
    <property type="match status" value="1"/>
</dbReference>
<feature type="region of interest" description="Disordered" evidence="2">
    <location>
        <begin position="736"/>
        <end position="775"/>
    </location>
</feature>
<dbReference type="PANTHER" id="PTHR33064:SF37">
    <property type="entry name" value="RIBONUCLEASE H"/>
    <property type="match status" value="1"/>
</dbReference>
<keyword evidence="1" id="KW-0175">Coiled coil</keyword>
<dbReference type="InterPro" id="IPR021109">
    <property type="entry name" value="Peptidase_aspartic_dom_sf"/>
</dbReference>
<evidence type="ECO:0000256" key="2">
    <source>
        <dbReference type="SAM" id="MobiDB-lite"/>
    </source>
</evidence>